<protein>
    <recommendedName>
        <fullName evidence="6">MADS-box domain-containing protein</fullName>
    </recommendedName>
</protein>
<reference evidence="7 8" key="1">
    <citation type="submission" date="2020-10" db="EMBL/GenBank/DDBJ databases">
        <title>The Coptis chinensis genome and diversification of protoberbering-type alkaloids.</title>
        <authorList>
            <person name="Wang B."/>
            <person name="Shu S."/>
            <person name="Song C."/>
            <person name="Liu Y."/>
        </authorList>
    </citation>
    <scope>NUCLEOTIDE SEQUENCE [LARGE SCALE GENOMIC DNA]</scope>
    <source>
        <strain evidence="7">HL-2020</strain>
        <tissue evidence="7">Leaf</tissue>
    </source>
</reference>
<dbReference type="AlphaFoldDB" id="A0A835HTI4"/>
<keyword evidence="4" id="KW-0804">Transcription</keyword>
<dbReference type="SMART" id="SM00432">
    <property type="entry name" value="MADS"/>
    <property type="match status" value="1"/>
</dbReference>
<dbReference type="PANTHER" id="PTHR11945:SF629">
    <property type="entry name" value="OS02G0164450 PROTEIN"/>
    <property type="match status" value="1"/>
</dbReference>
<keyword evidence="3" id="KW-0238">DNA-binding</keyword>
<dbReference type="GO" id="GO:0045944">
    <property type="term" value="P:positive regulation of transcription by RNA polymerase II"/>
    <property type="evidence" value="ECO:0007669"/>
    <property type="project" value="InterPro"/>
</dbReference>
<evidence type="ECO:0000313" key="7">
    <source>
        <dbReference type="EMBL" id="KAF9605476.1"/>
    </source>
</evidence>
<gene>
    <name evidence="7" type="ORF">IFM89_017495</name>
</gene>
<dbReference type="GO" id="GO:0046983">
    <property type="term" value="F:protein dimerization activity"/>
    <property type="evidence" value="ECO:0007669"/>
    <property type="project" value="InterPro"/>
</dbReference>
<dbReference type="EMBL" id="JADFTS010000005">
    <property type="protein sequence ID" value="KAF9605476.1"/>
    <property type="molecule type" value="Genomic_DNA"/>
</dbReference>
<dbReference type="GO" id="GO:0000981">
    <property type="term" value="F:DNA-binding transcription factor activity, RNA polymerase II-specific"/>
    <property type="evidence" value="ECO:0007669"/>
    <property type="project" value="TreeGrafter"/>
</dbReference>
<dbReference type="SUPFAM" id="SSF55455">
    <property type="entry name" value="SRF-like"/>
    <property type="match status" value="1"/>
</dbReference>
<accession>A0A835HTI4</accession>
<dbReference type="GO" id="GO:0005634">
    <property type="term" value="C:nucleus"/>
    <property type="evidence" value="ECO:0007669"/>
    <property type="project" value="UniProtKB-SubCell"/>
</dbReference>
<dbReference type="Proteomes" id="UP000631114">
    <property type="component" value="Unassembled WGS sequence"/>
</dbReference>
<dbReference type="PANTHER" id="PTHR11945">
    <property type="entry name" value="MADS BOX PROTEIN"/>
    <property type="match status" value="1"/>
</dbReference>
<dbReference type="CDD" id="cd00265">
    <property type="entry name" value="MADS_MEF2_like"/>
    <property type="match status" value="1"/>
</dbReference>
<dbReference type="OrthoDB" id="1896642at2759"/>
<evidence type="ECO:0000313" key="8">
    <source>
        <dbReference type="Proteomes" id="UP000631114"/>
    </source>
</evidence>
<dbReference type="PROSITE" id="PS50066">
    <property type="entry name" value="MADS_BOX_2"/>
    <property type="match status" value="1"/>
</dbReference>
<comment type="caution">
    <text evidence="7">The sequence shown here is derived from an EMBL/GenBank/DDBJ whole genome shotgun (WGS) entry which is preliminary data.</text>
</comment>
<dbReference type="InterPro" id="IPR036879">
    <property type="entry name" value="TF_MADSbox_sf"/>
</dbReference>
<evidence type="ECO:0000256" key="1">
    <source>
        <dbReference type="ARBA" id="ARBA00004123"/>
    </source>
</evidence>
<evidence type="ECO:0000256" key="5">
    <source>
        <dbReference type="ARBA" id="ARBA00023242"/>
    </source>
</evidence>
<organism evidence="7 8">
    <name type="scientific">Coptis chinensis</name>
    <dbReference type="NCBI Taxonomy" id="261450"/>
    <lineage>
        <taxon>Eukaryota</taxon>
        <taxon>Viridiplantae</taxon>
        <taxon>Streptophyta</taxon>
        <taxon>Embryophyta</taxon>
        <taxon>Tracheophyta</taxon>
        <taxon>Spermatophyta</taxon>
        <taxon>Magnoliopsida</taxon>
        <taxon>Ranunculales</taxon>
        <taxon>Ranunculaceae</taxon>
        <taxon>Coptidoideae</taxon>
        <taxon>Coptis</taxon>
    </lineage>
</organism>
<proteinExistence type="predicted"/>
<evidence type="ECO:0000256" key="3">
    <source>
        <dbReference type="ARBA" id="ARBA00023125"/>
    </source>
</evidence>
<feature type="domain" description="MADS-box" evidence="6">
    <location>
        <begin position="1"/>
        <end position="61"/>
    </location>
</feature>
<dbReference type="InterPro" id="IPR033896">
    <property type="entry name" value="MEF2-like_N"/>
</dbReference>
<dbReference type="Pfam" id="PF00319">
    <property type="entry name" value="SRF-TF"/>
    <property type="match status" value="1"/>
</dbReference>
<sequence>MGRKRIPIEKIQRSEYRQVTFSKRRSGLFKKASELCILCGAEVAIIVFSPAGKAFSFGHPCVESIVDRFLNQHDMSNHVVSSANASAREQQQQQYSEVVSQLEAEKKRGETIEQLKRSELGGNINNNPQFWWDAPTDGLGLHQLEQIRLTLEDLRMKVARKHQEMVMRSSSPSAFLDDQNVGMIESFVGQNHISTSAQYSGGSNMPIAPHDLCFN</sequence>
<dbReference type="Gene3D" id="3.40.1810.10">
    <property type="entry name" value="Transcription factor, MADS-box"/>
    <property type="match status" value="1"/>
</dbReference>
<dbReference type="PRINTS" id="PR00404">
    <property type="entry name" value="MADSDOMAIN"/>
</dbReference>
<dbReference type="GO" id="GO:0000978">
    <property type="term" value="F:RNA polymerase II cis-regulatory region sequence-specific DNA binding"/>
    <property type="evidence" value="ECO:0007669"/>
    <property type="project" value="TreeGrafter"/>
</dbReference>
<evidence type="ECO:0000259" key="6">
    <source>
        <dbReference type="PROSITE" id="PS50066"/>
    </source>
</evidence>
<comment type="subcellular location">
    <subcellularLocation>
        <location evidence="1">Nucleus</location>
    </subcellularLocation>
</comment>
<evidence type="ECO:0000256" key="4">
    <source>
        <dbReference type="ARBA" id="ARBA00023163"/>
    </source>
</evidence>
<name>A0A835HTI4_9MAGN</name>
<dbReference type="FunFam" id="3.40.1810.10:FF:000006">
    <property type="entry name" value="Agamous-like MADS-box protein AGL62"/>
    <property type="match status" value="1"/>
</dbReference>
<keyword evidence="5" id="KW-0539">Nucleus</keyword>
<keyword evidence="8" id="KW-1185">Reference proteome</keyword>
<evidence type="ECO:0000256" key="2">
    <source>
        <dbReference type="ARBA" id="ARBA00023015"/>
    </source>
</evidence>
<dbReference type="InterPro" id="IPR002100">
    <property type="entry name" value="TF_MADSbox"/>
</dbReference>
<keyword evidence="2" id="KW-0805">Transcription regulation</keyword>